<dbReference type="Proteomes" id="UP001595721">
    <property type="component" value="Unassembled WGS sequence"/>
</dbReference>
<reference evidence="10" key="1">
    <citation type="journal article" date="2019" name="Int. J. Syst. Evol. Microbiol.">
        <title>The Global Catalogue of Microorganisms (GCM) 10K type strain sequencing project: providing services to taxonomists for standard genome sequencing and annotation.</title>
        <authorList>
            <consortium name="The Broad Institute Genomics Platform"/>
            <consortium name="The Broad Institute Genome Sequencing Center for Infectious Disease"/>
            <person name="Wu L."/>
            <person name="Ma J."/>
        </authorList>
    </citation>
    <scope>NUCLEOTIDE SEQUENCE [LARGE SCALE GENOMIC DNA]</scope>
    <source>
        <strain evidence="10">KCTC 42899</strain>
    </source>
</reference>
<accession>A0ABV7R1V9</accession>
<evidence type="ECO:0000256" key="3">
    <source>
        <dbReference type="ARBA" id="ARBA00022519"/>
    </source>
</evidence>
<feature type="transmembrane region" description="Helical" evidence="7">
    <location>
        <begin position="55"/>
        <end position="72"/>
    </location>
</feature>
<feature type="transmembrane region" description="Helical" evidence="7">
    <location>
        <begin position="7"/>
        <end position="35"/>
    </location>
</feature>
<evidence type="ECO:0000256" key="1">
    <source>
        <dbReference type="ARBA" id="ARBA00004429"/>
    </source>
</evidence>
<gene>
    <name evidence="9" type="ORF">ACFOMH_08175</name>
</gene>
<comment type="subcellular location">
    <subcellularLocation>
        <location evidence="1 7">Cell inner membrane</location>
        <topology evidence="1 7">Multi-pass membrane protein</topology>
    </subcellularLocation>
</comment>
<evidence type="ECO:0000256" key="6">
    <source>
        <dbReference type="ARBA" id="ARBA00023136"/>
    </source>
</evidence>
<keyword evidence="5 7" id="KW-1133">Transmembrane helix</keyword>
<dbReference type="RefSeq" id="WP_374424973.1">
    <property type="nucleotide sequence ID" value="NZ_JBHRXJ010000004.1"/>
</dbReference>
<name>A0ABV7R1V9_9RHOB</name>
<feature type="transmembrane region" description="Helical" evidence="7">
    <location>
        <begin position="314"/>
        <end position="341"/>
    </location>
</feature>
<feature type="domain" description="TRAP C4-dicarboxylate transport system permease DctM subunit" evidence="8">
    <location>
        <begin position="7"/>
        <end position="417"/>
    </location>
</feature>
<proteinExistence type="inferred from homology"/>
<evidence type="ECO:0000313" key="9">
    <source>
        <dbReference type="EMBL" id="MFC3528154.1"/>
    </source>
</evidence>
<evidence type="ECO:0000259" key="8">
    <source>
        <dbReference type="Pfam" id="PF06808"/>
    </source>
</evidence>
<comment type="caution">
    <text evidence="9">The sequence shown here is derived from an EMBL/GenBank/DDBJ whole genome shotgun (WGS) entry which is preliminary data.</text>
</comment>
<keyword evidence="4 7" id="KW-0812">Transmembrane</keyword>
<keyword evidence="2" id="KW-1003">Cell membrane</keyword>
<dbReference type="EMBL" id="JBHRXJ010000004">
    <property type="protein sequence ID" value="MFC3528154.1"/>
    <property type="molecule type" value="Genomic_DNA"/>
</dbReference>
<feature type="transmembrane region" description="Helical" evidence="7">
    <location>
        <begin position="400"/>
        <end position="426"/>
    </location>
</feature>
<evidence type="ECO:0000256" key="5">
    <source>
        <dbReference type="ARBA" id="ARBA00022989"/>
    </source>
</evidence>
<comment type="subunit">
    <text evidence="7">The complex comprises the extracytoplasmic solute receptor protein and the two transmembrane proteins.</text>
</comment>
<protein>
    <recommendedName>
        <fullName evidence="7">TRAP transporter large permease protein</fullName>
    </recommendedName>
</protein>
<feature type="transmembrane region" description="Helical" evidence="7">
    <location>
        <begin position="242"/>
        <end position="260"/>
    </location>
</feature>
<dbReference type="PANTHER" id="PTHR33362:SF2">
    <property type="entry name" value="TRAP TRANSPORTER LARGE PERMEASE PROTEIN"/>
    <property type="match status" value="1"/>
</dbReference>
<keyword evidence="10" id="KW-1185">Reference proteome</keyword>
<feature type="transmembrane region" description="Helical" evidence="7">
    <location>
        <begin position="171"/>
        <end position="192"/>
    </location>
</feature>
<feature type="transmembrane region" description="Helical" evidence="7">
    <location>
        <begin position="136"/>
        <end position="159"/>
    </location>
</feature>
<feature type="transmembrane region" description="Helical" evidence="7">
    <location>
        <begin position="217"/>
        <end position="236"/>
    </location>
</feature>
<evidence type="ECO:0000256" key="4">
    <source>
        <dbReference type="ARBA" id="ARBA00022692"/>
    </source>
</evidence>
<keyword evidence="6 7" id="KW-0472">Membrane</keyword>
<dbReference type="Pfam" id="PF06808">
    <property type="entry name" value="DctM"/>
    <property type="match status" value="1"/>
</dbReference>
<comment type="function">
    <text evidence="7">Part of the tripartite ATP-independent periplasmic (TRAP) transport system.</text>
</comment>
<dbReference type="InterPro" id="IPR004681">
    <property type="entry name" value="TRAP_DctM"/>
</dbReference>
<keyword evidence="7" id="KW-0813">Transport</keyword>
<dbReference type="PIRSF" id="PIRSF006066">
    <property type="entry name" value="HI0050"/>
    <property type="match status" value="1"/>
</dbReference>
<organism evidence="9 10">
    <name type="scientific">Paracoccus mangrovi</name>
    <dbReference type="NCBI Taxonomy" id="1715645"/>
    <lineage>
        <taxon>Bacteria</taxon>
        <taxon>Pseudomonadati</taxon>
        <taxon>Pseudomonadota</taxon>
        <taxon>Alphaproteobacteria</taxon>
        <taxon>Rhodobacterales</taxon>
        <taxon>Paracoccaceae</taxon>
        <taxon>Paracoccus</taxon>
    </lineage>
</organism>
<evidence type="ECO:0000313" key="10">
    <source>
        <dbReference type="Proteomes" id="UP001595721"/>
    </source>
</evidence>
<feature type="transmembrane region" description="Helical" evidence="7">
    <location>
        <begin position="79"/>
        <end position="98"/>
    </location>
</feature>
<sequence length="428" mass="44485">MTIAIMLLVMFALALLNVPIAVALGIVGIGAVLIVQGGDMLPNLALTMFEGASSFPLLAIPLFVLAGSIMNASSISRRLIALASALVGFVRGGLSFVVIGASMFFAEISGSAVAGVAALGSILVPAMRKKGYSKEFSAAICSSASSLAIILPPSIPMILYAVMAQQSVVKMFIAGFGPGIVGAILLAVAAYIQARRHNFPVEERFQISNVWLRFKEAGWALLLPVIILGGIFGGIVTATEGAALAVVAALFISGVIYREFDVRALYKALIDSGVQTAVVMLLVAASYLIGGFLTEAQLPQQLAQAIGGLTTNKYLILLMLNIAFLILGMFLHSAAAIILVVPIVMPMVLAAGIDPVHFGLVVTLNLAIGQQTPPVASVLIAACSIAKSDIWETTKVNLPFIGALLALLLVCTYLPGISLALVHLIYGG</sequence>
<evidence type="ECO:0000256" key="2">
    <source>
        <dbReference type="ARBA" id="ARBA00022475"/>
    </source>
</evidence>
<comment type="similarity">
    <text evidence="7">Belongs to the TRAP transporter large permease family.</text>
</comment>
<feature type="transmembrane region" description="Helical" evidence="7">
    <location>
        <begin position="104"/>
        <end position="124"/>
    </location>
</feature>
<dbReference type="InterPro" id="IPR010656">
    <property type="entry name" value="DctM"/>
</dbReference>
<dbReference type="PANTHER" id="PTHR33362">
    <property type="entry name" value="SIALIC ACID TRAP TRANSPORTER PERMEASE PROTEIN SIAT-RELATED"/>
    <property type="match status" value="1"/>
</dbReference>
<keyword evidence="3 7" id="KW-0997">Cell inner membrane</keyword>
<feature type="transmembrane region" description="Helical" evidence="7">
    <location>
        <begin position="272"/>
        <end position="294"/>
    </location>
</feature>
<dbReference type="NCBIfam" id="TIGR00786">
    <property type="entry name" value="dctM"/>
    <property type="match status" value="1"/>
</dbReference>
<evidence type="ECO:0000256" key="7">
    <source>
        <dbReference type="RuleBase" id="RU369079"/>
    </source>
</evidence>